<name>A0A1X0SC22_RHIZD</name>
<dbReference type="VEuPathDB" id="FungiDB:BCV72DRAFT_333161"/>
<organism evidence="1 2">
    <name type="scientific">Rhizopus microsporus</name>
    <dbReference type="NCBI Taxonomy" id="58291"/>
    <lineage>
        <taxon>Eukaryota</taxon>
        <taxon>Fungi</taxon>
        <taxon>Fungi incertae sedis</taxon>
        <taxon>Mucoromycota</taxon>
        <taxon>Mucoromycotina</taxon>
        <taxon>Mucoromycetes</taxon>
        <taxon>Mucorales</taxon>
        <taxon>Mucorineae</taxon>
        <taxon>Rhizopodaceae</taxon>
        <taxon>Rhizopus</taxon>
    </lineage>
</organism>
<feature type="non-terminal residue" evidence="1">
    <location>
        <position position="1"/>
    </location>
</feature>
<dbReference type="AlphaFoldDB" id="A0A1X0SC22"/>
<dbReference type="Proteomes" id="UP000242381">
    <property type="component" value="Unassembled WGS sequence"/>
</dbReference>
<evidence type="ECO:0000313" key="2">
    <source>
        <dbReference type="Proteomes" id="UP000242381"/>
    </source>
</evidence>
<dbReference type="EMBL" id="KV921274">
    <property type="protein sequence ID" value="ORE21741.1"/>
    <property type="molecule type" value="Genomic_DNA"/>
</dbReference>
<sequence>VIRPFIPLQYATNITDPFEANVSHGVDADPFLESLSLVQKDSTRPLNSKGFRVFCACDPQLPSGSSRLRPRCWTRFWDISLPHSGRNVWFHLLYDKLPRCSLLHRLIPSAWPELCPLCHHPSESMDHFLFLCPEKLTAWTSIWHTYFGEHTFNVDHVRSALHQLQFPRIDSLLLTLDPEVIFGLALLGIWRSRWLFSMAFLL</sequence>
<gene>
    <name evidence="1" type="ORF">BCV71DRAFT_273855</name>
</gene>
<reference evidence="1 2" key="1">
    <citation type="journal article" date="2016" name="Proc. Natl. Acad. Sci. U.S.A.">
        <title>Lipid metabolic changes in an early divergent fungus govern the establishment of a mutualistic symbiosis with endobacteria.</title>
        <authorList>
            <person name="Lastovetsky O.A."/>
            <person name="Gaspar M.L."/>
            <person name="Mondo S.J."/>
            <person name="LaButti K.M."/>
            <person name="Sandor L."/>
            <person name="Grigoriev I.V."/>
            <person name="Henry S.A."/>
            <person name="Pawlowska T.E."/>
        </authorList>
    </citation>
    <scope>NUCLEOTIDE SEQUENCE [LARGE SCALE GENOMIC DNA]</scope>
    <source>
        <strain evidence="1 2">ATCC 11559</strain>
    </source>
</reference>
<evidence type="ECO:0000313" key="1">
    <source>
        <dbReference type="EMBL" id="ORE21741.1"/>
    </source>
</evidence>
<proteinExistence type="predicted"/>
<accession>A0A1X0SC22</accession>
<dbReference type="OMA" id="FRVFCAC"/>
<protein>
    <recommendedName>
        <fullName evidence="3">Reverse transcriptase zinc-binding domain-containing protein</fullName>
    </recommendedName>
</protein>
<evidence type="ECO:0008006" key="3">
    <source>
        <dbReference type="Google" id="ProtNLM"/>
    </source>
</evidence>